<accession>A0ABR2KC49</accession>
<reference evidence="1 2" key="1">
    <citation type="submission" date="2024-04" db="EMBL/GenBank/DDBJ databases">
        <title>Tritrichomonas musculus Genome.</title>
        <authorList>
            <person name="Alves-Ferreira E."/>
            <person name="Grigg M."/>
            <person name="Lorenzi H."/>
            <person name="Galac M."/>
        </authorList>
    </citation>
    <scope>NUCLEOTIDE SEQUENCE [LARGE SCALE GENOMIC DNA]</scope>
    <source>
        <strain evidence="1 2">EAF2021</strain>
    </source>
</reference>
<keyword evidence="2" id="KW-1185">Reference proteome</keyword>
<gene>
    <name evidence="1" type="ORF">M9Y10_033424</name>
</gene>
<sequence>MIARKKSPITSAYNPLCADLHFVLEMESDSSLDSFINFLMDTVYALRIRRDGQYLERHNDLDKIPSFKFPKNINDSFSSLQDISGYFHGHYPLNFEEGYAAIASSPKGSTRKYVALSLPHLFADGKYLTNLTDNFLNNNPKENNLNNLPDFPCEKYVEFKDYFAKGPSNIKNDVHDDKLTRFFSNDTENIVGGEYDQYITLHFKAEELKNKTIQNNRVSISNFTEALYMSNYFAICAHENKLLKSYGVINVIDLKRYLPRLTTFADGSEISFVAPYTDNITPEMSIIDVGKNIRKSLIQKLNNNEQFSTLNSREYNASLPKLNGIVTEFSNVGGFHIKKPIKNLAMSMFIKSMDRETCSNMGFSVIRDDFESYSKEDRETMSQNDMVIRYRYSPRKLSMKESTKIAKTIGYFLKNISLNDQVGNAFDEIKQFYNSL</sequence>
<evidence type="ECO:0000313" key="2">
    <source>
        <dbReference type="Proteomes" id="UP001470230"/>
    </source>
</evidence>
<organism evidence="1 2">
    <name type="scientific">Tritrichomonas musculus</name>
    <dbReference type="NCBI Taxonomy" id="1915356"/>
    <lineage>
        <taxon>Eukaryota</taxon>
        <taxon>Metamonada</taxon>
        <taxon>Parabasalia</taxon>
        <taxon>Tritrichomonadida</taxon>
        <taxon>Tritrichomonadidae</taxon>
        <taxon>Tritrichomonas</taxon>
    </lineage>
</organism>
<evidence type="ECO:0008006" key="3">
    <source>
        <dbReference type="Google" id="ProtNLM"/>
    </source>
</evidence>
<evidence type="ECO:0000313" key="1">
    <source>
        <dbReference type="EMBL" id="KAK8888690.1"/>
    </source>
</evidence>
<name>A0ABR2KC49_9EUKA</name>
<dbReference type="Proteomes" id="UP001470230">
    <property type="component" value="Unassembled WGS sequence"/>
</dbReference>
<comment type="caution">
    <text evidence="1">The sequence shown here is derived from an EMBL/GenBank/DDBJ whole genome shotgun (WGS) entry which is preliminary data.</text>
</comment>
<proteinExistence type="predicted"/>
<dbReference type="EMBL" id="JAPFFF010000005">
    <property type="protein sequence ID" value="KAK8888690.1"/>
    <property type="molecule type" value="Genomic_DNA"/>
</dbReference>
<protein>
    <recommendedName>
        <fullName evidence="3">Condensation domain-containing protein</fullName>
    </recommendedName>
</protein>